<dbReference type="STRING" id="1654360.EA58_00725"/>
<dbReference type="AlphaFoldDB" id="A0A066S191"/>
<dbReference type="InterPro" id="IPR052742">
    <property type="entry name" value="Mito_N-acetyltransferase"/>
</dbReference>
<dbReference type="Proteomes" id="UP000027192">
    <property type="component" value="Unassembled WGS sequence"/>
</dbReference>
<dbReference type="SUPFAM" id="SSF55729">
    <property type="entry name" value="Acyl-CoA N-acyltransferases (Nat)"/>
    <property type="match status" value="1"/>
</dbReference>
<evidence type="ECO:0000313" key="2">
    <source>
        <dbReference type="EMBL" id="KDM93423.1"/>
    </source>
</evidence>
<dbReference type="InterPro" id="IPR000182">
    <property type="entry name" value="GNAT_dom"/>
</dbReference>
<dbReference type="PROSITE" id="PS51186">
    <property type="entry name" value="GNAT"/>
    <property type="match status" value="1"/>
</dbReference>
<reference evidence="2 3" key="1">
    <citation type="submission" date="2014-04" db="EMBL/GenBank/DDBJ databases">
        <title>Draft genome sequence of Photobacterium halotolerans S2753: a solonamide, ngercheumicin and holomycin producer.</title>
        <authorList>
            <person name="Machado H.R."/>
            <person name="Gram L."/>
        </authorList>
    </citation>
    <scope>NUCLEOTIDE SEQUENCE [LARGE SCALE GENOMIC DNA]</scope>
    <source>
        <strain evidence="2 3">S2753</strain>
    </source>
</reference>
<accession>A0A066S191</accession>
<dbReference type="OrthoDB" id="9788300at2"/>
<dbReference type="RefSeq" id="WP_036747914.1">
    <property type="nucleotide sequence ID" value="NZ_JAGSGC010000001.1"/>
</dbReference>
<dbReference type="EMBL" id="JMIB01000002">
    <property type="protein sequence ID" value="KDM93423.1"/>
    <property type="molecule type" value="Genomic_DNA"/>
</dbReference>
<gene>
    <name evidence="2" type="ORF">EA58_00725</name>
</gene>
<sequence length="161" mass="18113">MIREITASDFHQFWPSFLAIIQARETYAFDPQMNESQAYALWCEQPLRTFVCEEDGIVLGSYYLKANAKGPGDHVCNCGYMVTPEARGRGVAKAMCEHSQQMAITLGFRAMQFNSVVSTNEAAVALWQKLGYQIVGTIPGAYRHRTLGDVDTFVMYKQLQP</sequence>
<dbReference type="Pfam" id="PF00583">
    <property type="entry name" value="Acetyltransf_1"/>
    <property type="match status" value="1"/>
</dbReference>
<dbReference type="CDD" id="cd04301">
    <property type="entry name" value="NAT_SF"/>
    <property type="match status" value="1"/>
</dbReference>
<evidence type="ECO:0000313" key="3">
    <source>
        <dbReference type="Proteomes" id="UP000027192"/>
    </source>
</evidence>
<dbReference type="GO" id="GO:0016747">
    <property type="term" value="F:acyltransferase activity, transferring groups other than amino-acyl groups"/>
    <property type="evidence" value="ECO:0007669"/>
    <property type="project" value="InterPro"/>
</dbReference>
<comment type="caution">
    <text evidence="2">The sequence shown here is derived from an EMBL/GenBank/DDBJ whole genome shotgun (WGS) entry which is preliminary data.</text>
</comment>
<dbReference type="Gene3D" id="3.40.630.30">
    <property type="match status" value="1"/>
</dbReference>
<evidence type="ECO:0000259" key="1">
    <source>
        <dbReference type="PROSITE" id="PS51186"/>
    </source>
</evidence>
<organism evidence="2 3">
    <name type="scientific">Photobacterium galatheae</name>
    <dbReference type="NCBI Taxonomy" id="1654360"/>
    <lineage>
        <taxon>Bacteria</taxon>
        <taxon>Pseudomonadati</taxon>
        <taxon>Pseudomonadota</taxon>
        <taxon>Gammaproteobacteria</taxon>
        <taxon>Vibrionales</taxon>
        <taxon>Vibrionaceae</taxon>
        <taxon>Photobacterium</taxon>
    </lineage>
</organism>
<proteinExistence type="predicted"/>
<keyword evidence="2" id="KW-0808">Transferase</keyword>
<keyword evidence="3" id="KW-1185">Reference proteome</keyword>
<dbReference type="PANTHER" id="PTHR43138">
    <property type="entry name" value="ACETYLTRANSFERASE, GNAT FAMILY"/>
    <property type="match status" value="1"/>
</dbReference>
<dbReference type="PANTHER" id="PTHR43138:SF1">
    <property type="entry name" value="N-ACETYLTRANSFERASE ACA1"/>
    <property type="match status" value="1"/>
</dbReference>
<feature type="domain" description="N-acetyltransferase" evidence="1">
    <location>
        <begin position="1"/>
        <end position="160"/>
    </location>
</feature>
<dbReference type="InterPro" id="IPR016181">
    <property type="entry name" value="Acyl_CoA_acyltransferase"/>
</dbReference>
<protein>
    <submittedName>
        <fullName evidence="2">Acetyltransferase</fullName>
    </submittedName>
</protein>
<name>A0A066S191_9GAMM</name>